<gene>
    <name evidence="2" type="ORF">GCM10007391_12040</name>
</gene>
<reference evidence="2" key="1">
    <citation type="journal article" date="2014" name="Int. J. Syst. Evol. Microbiol.">
        <title>Complete genome sequence of Corynebacterium casei LMG S-19264T (=DSM 44701T), isolated from a smear-ripened cheese.</title>
        <authorList>
            <consortium name="US DOE Joint Genome Institute (JGI-PGF)"/>
            <person name="Walter F."/>
            <person name="Albersmeier A."/>
            <person name="Kalinowski J."/>
            <person name="Ruckert C."/>
        </authorList>
    </citation>
    <scope>NUCLEOTIDE SEQUENCE</scope>
    <source>
        <strain evidence="2">KCTC 22164</strain>
    </source>
</reference>
<feature type="transmembrane region" description="Helical" evidence="1">
    <location>
        <begin position="12"/>
        <end position="35"/>
    </location>
</feature>
<proteinExistence type="predicted"/>
<keyword evidence="1" id="KW-0472">Membrane</keyword>
<reference evidence="2" key="2">
    <citation type="submission" date="2020-09" db="EMBL/GenBank/DDBJ databases">
        <authorList>
            <person name="Sun Q."/>
            <person name="Kim S."/>
        </authorList>
    </citation>
    <scope>NUCLEOTIDE SEQUENCE</scope>
    <source>
        <strain evidence="2">KCTC 22164</strain>
    </source>
</reference>
<organism evidence="2 3">
    <name type="scientific">Alteromonas halophila</name>
    <dbReference type="NCBI Taxonomy" id="516698"/>
    <lineage>
        <taxon>Bacteria</taxon>
        <taxon>Pseudomonadati</taxon>
        <taxon>Pseudomonadota</taxon>
        <taxon>Gammaproteobacteria</taxon>
        <taxon>Alteromonadales</taxon>
        <taxon>Alteromonadaceae</taxon>
        <taxon>Alteromonas/Salinimonas group</taxon>
        <taxon>Alteromonas</taxon>
    </lineage>
</organism>
<keyword evidence="1" id="KW-1133">Transmembrane helix</keyword>
<keyword evidence="3" id="KW-1185">Reference proteome</keyword>
<dbReference type="EMBL" id="BMXP01000002">
    <property type="protein sequence ID" value="GGW80685.1"/>
    <property type="molecule type" value="Genomic_DNA"/>
</dbReference>
<comment type="caution">
    <text evidence="2">The sequence shown here is derived from an EMBL/GenBank/DDBJ whole genome shotgun (WGS) entry which is preliminary data.</text>
</comment>
<feature type="transmembrane region" description="Helical" evidence="1">
    <location>
        <begin position="123"/>
        <end position="143"/>
    </location>
</feature>
<dbReference type="Proteomes" id="UP000631300">
    <property type="component" value="Unassembled WGS sequence"/>
</dbReference>
<evidence type="ECO:0000313" key="2">
    <source>
        <dbReference type="EMBL" id="GGW80685.1"/>
    </source>
</evidence>
<feature type="transmembrane region" description="Helical" evidence="1">
    <location>
        <begin position="87"/>
        <end position="111"/>
    </location>
</feature>
<dbReference type="RefSeq" id="WP_189404372.1">
    <property type="nucleotide sequence ID" value="NZ_BMXP01000002.1"/>
</dbReference>
<sequence>MTSTFAFFKRFIPCWVVTYCLASILHTQMVLTGLVQVDVAIPVADWVSMTAYDLWGLLPAYGSATLGAMLIAMLIVSWLVQHQSRMLTLVLCMCAGALAMLVMLLAMQPIMQVTLIAGARSSVGMALQCLAGLLGGLVYAMLWHHQRHE</sequence>
<evidence type="ECO:0000256" key="1">
    <source>
        <dbReference type="SAM" id="Phobius"/>
    </source>
</evidence>
<accession>A0A918JJN8</accession>
<name>A0A918JJN8_9ALTE</name>
<evidence type="ECO:0000313" key="3">
    <source>
        <dbReference type="Proteomes" id="UP000631300"/>
    </source>
</evidence>
<keyword evidence="1" id="KW-0812">Transmembrane</keyword>
<protein>
    <submittedName>
        <fullName evidence="2">Uncharacterized protein</fullName>
    </submittedName>
</protein>
<feature type="transmembrane region" description="Helical" evidence="1">
    <location>
        <begin position="55"/>
        <end position="80"/>
    </location>
</feature>
<dbReference type="AlphaFoldDB" id="A0A918JJN8"/>